<feature type="signal peptide" evidence="1">
    <location>
        <begin position="1"/>
        <end position="23"/>
    </location>
</feature>
<sequence>MTKWIGVALAVVTSVFCVGAAQASWDLDITASYKGNVKKTSGEFTNTTKASGMCADFPSQCEQGFSITLPWDHNWGRDNNAPMGWKTVTHTNPMRDHMYLAWDSDNHKIQVHNIRTGATHVVQFRMMSMSMAYERFMIPDNQFNGDNCRQLGFAGGGYWGEVVVASNQPGRAVCSRYFESPAKTGHRVPIAYVSMSYFLALDKPWTWEPGIYKGTFPVTVGPGKMIDFGNNFEGSAGDFNINFTLTVTPDMYVHFNTGAGGVVNTELQPPGGWLRWQGKMPPYLSSDVQFDFGATAPIKIHLENCDHAVDDTCAIVDLQRGGSALGVDAMLTDNYVTDDSGKRALNTRLSTKERVFKPVNEGGSGSQRAHLLLRTRNGVTQQMQRGHHYGGHMTVVFDSDVNN</sequence>
<keyword evidence="1" id="KW-0732">Signal</keyword>
<protein>
    <submittedName>
        <fullName evidence="2">Uncharacterized protein</fullName>
    </submittedName>
</protein>
<evidence type="ECO:0000256" key="1">
    <source>
        <dbReference type="SAM" id="SignalP"/>
    </source>
</evidence>
<reference evidence="2" key="1">
    <citation type="submission" date="2023-07" db="EMBL/GenBank/DDBJ databases">
        <title>A collection of bacterial strains from the Burkholderia cepacia Research Laboratory and Repository.</title>
        <authorList>
            <person name="Lipuma J."/>
            <person name="Spilker T."/>
            <person name="Caverly L."/>
        </authorList>
    </citation>
    <scope>NUCLEOTIDE SEQUENCE</scope>
    <source>
        <strain evidence="2">AU44268</strain>
    </source>
</reference>
<organism evidence="2 3">
    <name type="scientific">Burkholderia vietnamiensis</name>
    <dbReference type="NCBI Taxonomy" id="60552"/>
    <lineage>
        <taxon>Bacteria</taxon>
        <taxon>Pseudomonadati</taxon>
        <taxon>Pseudomonadota</taxon>
        <taxon>Betaproteobacteria</taxon>
        <taxon>Burkholderiales</taxon>
        <taxon>Burkholderiaceae</taxon>
        <taxon>Burkholderia</taxon>
        <taxon>Burkholderia cepacia complex</taxon>
    </lineage>
</organism>
<comment type="caution">
    <text evidence="2">The sequence shown here is derived from an EMBL/GenBank/DDBJ whole genome shotgun (WGS) entry which is preliminary data.</text>
</comment>
<dbReference type="EMBL" id="JAUJRV010000011">
    <property type="protein sequence ID" value="MDN7796444.1"/>
    <property type="molecule type" value="Genomic_DNA"/>
</dbReference>
<evidence type="ECO:0000313" key="3">
    <source>
        <dbReference type="Proteomes" id="UP001171620"/>
    </source>
</evidence>
<name>A0AAW7T2V8_BURVI</name>
<dbReference type="RefSeq" id="WP_155626815.1">
    <property type="nucleotide sequence ID" value="NZ_JAUJRV010000011.1"/>
</dbReference>
<gene>
    <name evidence="2" type="ORF">QZM33_16015</name>
</gene>
<feature type="chain" id="PRO_5043767931" evidence="1">
    <location>
        <begin position="24"/>
        <end position="403"/>
    </location>
</feature>
<dbReference type="Proteomes" id="UP001171620">
    <property type="component" value="Unassembled WGS sequence"/>
</dbReference>
<evidence type="ECO:0000313" key="2">
    <source>
        <dbReference type="EMBL" id="MDN7796444.1"/>
    </source>
</evidence>
<proteinExistence type="predicted"/>
<dbReference type="AlphaFoldDB" id="A0AAW7T2V8"/>
<accession>A0AAW7T2V8</accession>